<reference evidence="4 5" key="1">
    <citation type="submission" date="2016-10" db="EMBL/GenBank/DDBJ databases">
        <authorList>
            <person name="de Groot N.N."/>
        </authorList>
    </citation>
    <scope>NUCLEOTIDE SEQUENCE [LARGE SCALE GENOMIC DNA]</scope>
    <source>
        <strain evidence="4 5">U95</strain>
    </source>
</reference>
<dbReference type="SUPFAM" id="SSF54506">
    <property type="entry name" value="Diaminopimelate epimerase-like"/>
    <property type="match status" value="1"/>
</dbReference>
<keyword evidence="5" id="KW-1185">Reference proteome</keyword>
<name>A0A1G5PTL4_9RHOB</name>
<dbReference type="PIRSF" id="PIRSF016184">
    <property type="entry name" value="PhzC_PhzF"/>
    <property type="match status" value="1"/>
</dbReference>
<accession>A0A1G5PTL4</accession>
<evidence type="ECO:0000313" key="5">
    <source>
        <dbReference type="Proteomes" id="UP000198767"/>
    </source>
</evidence>
<protein>
    <submittedName>
        <fullName evidence="4">Phenazine biosynthesis protein PhzF family</fullName>
    </submittedName>
</protein>
<proteinExistence type="inferred from homology"/>
<organism evidence="4 5">
    <name type="scientific">Epibacterium ulvae</name>
    <dbReference type="NCBI Taxonomy" id="1156985"/>
    <lineage>
        <taxon>Bacteria</taxon>
        <taxon>Pseudomonadati</taxon>
        <taxon>Pseudomonadota</taxon>
        <taxon>Alphaproteobacteria</taxon>
        <taxon>Rhodobacterales</taxon>
        <taxon>Roseobacteraceae</taxon>
        <taxon>Epibacterium</taxon>
    </lineage>
</organism>
<feature type="active site" evidence="3">
    <location>
        <position position="67"/>
    </location>
</feature>
<evidence type="ECO:0000256" key="2">
    <source>
        <dbReference type="ARBA" id="ARBA00023235"/>
    </source>
</evidence>
<dbReference type="STRING" id="1156985.SAMN04488118_10254"/>
<gene>
    <name evidence="4" type="ORF">SAMN04488118_10254</name>
</gene>
<dbReference type="Proteomes" id="UP000198767">
    <property type="component" value="Unassembled WGS sequence"/>
</dbReference>
<dbReference type="PANTHER" id="PTHR13774:SF39">
    <property type="entry name" value="BIOSYNTHESIS PROTEIN, PUTATIVE-RELATED"/>
    <property type="match status" value="1"/>
</dbReference>
<sequence length="314" mass="33435">MPAFFVQDLVNNRTKIGCSMVSKYEFDWVDAFSDRAFGGNGCAVVHGGAGLPADVCMAYVRETSLVECTFTGPSDIADVKVRYFLANREIPFAGHPTIATVEALRSRGLFKGTQVTLETGAGVVEVHLHGDEIEIIQIAPTFGRFADPELVAKTVSLPKAAILGRPQIVSTGLPFCITVIDSREHLEAARLNVEGLAILGQSFGADGIDVMEPFLVTLEGATTAGDTFSRLLMAPPSPAEDPFTGSATGAMAAYLWHHGLLKKDQFVAEQGHGMGRPGQARVTRVGAPEEMTGVKVAGKGYILMRGTVELPDTL</sequence>
<dbReference type="Pfam" id="PF02567">
    <property type="entry name" value="PhzC-PhzF"/>
    <property type="match status" value="1"/>
</dbReference>
<dbReference type="EMBL" id="FMWG01000002">
    <property type="protein sequence ID" value="SCZ52863.1"/>
    <property type="molecule type" value="Genomic_DNA"/>
</dbReference>
<keyword evidence="2" id="KW-0413">Isomerase</keyword>
<dbReference type="Gene3D" id="3.10.310.10">
    <property type="entry name" value="Diaminopimelate Epimerase, Chain A, domain 1"/>
    <property type="match status" value="2"/>
</dbReference>
<dbReference type="AlphaFoldDB" id="A0A1G5PTL4"/>
<evidence type="ECO:0000256" key="1">
    <source>
        <dbReference type="ARBA" id="ARBA00008270"/>
    </source>
</evidence>
<dbReference type="GO" id="GO:0016853">
    <property type="term" value="F:isomerase activity"/>
    <property type="evidence" value="ECO:0007669"/>
    <property type="project" value="UniProtKB-KW"/>
</dbReference>
<dbReference type="PANTHER" id="PTHR13774">
    <property type="entry name" value="PHENAZINE BIOSYNTHESIS PROTEIN"/>
    <property type="match status" value="1"/>
</dbReference>
<evidence type="ECO:0000256" key="3">
    <source>
        <dbReference type="PIRSR" id="PIRSR016184-1"/>
    </source>
</evidence>
<dbReference type="InterPro" id="IPR003719">
    <property type="entry name" value="Phenazine_PhzF-like"/>
</dbReference>
<dbReference type="NCBIfam" id="TIGR00654">
    <property type="entry name" value="PhzF_family"/>
    <property type="match status" value="1"/>
</dbReference>
<comment type="similarity">
    <text evidence="1">Belongs to the PhzF family.</text>
</comment>
<dbReference type="GO" id="GO:0005737">
    <property type="term" value="C:cytoplasm"/>
    <property type="evidence" value="ECO:0007669"/>
    <property type="project" value="TreeGrafter"/>
</dbReference>
<evidence type="ECO:0000313" key="4">
    <source>
        <dbReference type="EMBL" id="SCZ52863.1"/>
    </source>
</evidence>